<organism evidence="1 2">
    <name type="scientific">Colletotrichum sublineola</name>
    <name type="common">Sorghum anthracnose fungus</name>
    <dbReference type="NCBI Taxonomy" id="1173701"/>
    <lineage>
        <taxon>Eukaryota</taxon>
        <taxon>Fungi</taxon>
        <taxon>Dikarya</taxon>
        <taxon>Ascomycota</taxon>
        <taxon>Pezizomycotina</taxon>
        <taxon>Sordariomycetes</taxon>
        <taxon>Hypocreomycetidae</taxon>
        <taxon>Glomerellales</taxon>
        <taxon>Glomerellaceae</taxon>
        <taxon>Colletotrichum</taxon>
        <taxon>Colletotrichum graminicola species complex</taxon>
    </lineage>
</organism>
<dbReference type="eggNOG" id="ENOG502S8QM">
    <property type="taxonomic scope" value="Eukaryota"/>
</dbReference>
<dbReference type="Gene3D" id="3.40.630.30">
    <property type="match status" value="1"/>
</dbReference>
<sequence>MAKEPQYYIRDAGSLPNDTEFIAAAFDSTLPYLDSIGGGEMWGKVPFSERKGFMEETRDSIEESESYCQTGTGEKIRLFIAEVGVGTACPDELKETKVQTRVWEDGEIRLSVAATCIREAWVPEYVAANSRLYIPPVDCGGPGDYVYVEFLVADHRTGGYRKGAGAALLQQIQQHYKDKGFKTMYVDAWADNGRKLVR</sequence>
<dbReference type="HOGENOM" id="CLU_013985_13_1_1"/>
<gene>
    <name evidence="1" type="ORF">CSUB01_11937</name>
</gene>
<dbReference type="EMBL" id="JMSE01000100">
    <property type="protein sequence ID" value="KDN71892.1"/>
    <property type="molecule type" value="Genomic_DNA"/>
</dbReference>
<reference evidence="2" key="1">
    <citation type="journal article" date="2014" name="Genome Announc.">
        <title>Draft genome sequence of Colletotrichum sublineola, a destructive pathogen of cultivated sorghum.</title>
        <authorList>
            <person name="Baroncelli R."/>
            <person name="Sanz-Martin J.M."/>
            <person name="Rech G.E."/>
            <person name="Sukno S.A."/>
            <person name="Thon M.R."/>
        </authorList>
    </citation>
    <scope>NUCLEOTIDE SEQUENCE [LARGE SCALE GENOMIC DNA]</scope>
    <source>
        <strain evidence="2">TX430BB</strain>
    </source>
</reference>
<accession>A0A066XSP2</accession>
<dbReference type="GO" id="GO:0016740">
    <property type="term" value="F:transferase activity"/>
    <property type="evidence" value="ECO:0007669"/>
    <property type="project" value="UniProtKB-KW"/>
</dbReference>
<keyword evidence="2" id="KW-1185">Reference proteome</keyword>
<name>A0A066XSP2_COLSU</name>
<dbReference type="OrthoDB" id="2821191at2759"/>
<dbReference type="OMA" id="GSHEQWG"/>
<evidence type="ECO:0000313" key="1">
    <source>
        <dbReference type="EMBL" id="KDN71892.1"/>
    </source>
</evidence>
<dbReference type="AlphaFoldDB" id="A0A066XSP2"/>
<comment type="caution">
    <text evidence="1">The sequence shown here is derived from an EMBL/GenBank/DDBJ whole genome shotgun (WGS) entry which is preliminary data.</text>
</comment>
<keyword evidence="1" id="KW-0808">Transferase</keyword>
<proteinExistence type="predicted"/>
<protein>
    <submittedName>
        <fullName evidence="1">Putative acetyltransferase</fullName>
    </submittedName>
</protein>
<dbReference type="Proteomes" id="UP000027238">
    <property type="component" value="Unassembled WGS sequence"/>
</dbReference>
<evidence type="ECO:0000313" key="2">
    <source>
        <dbReference type="Proteomes" id="UP000027238"/>
    </source>
</evidence>